<dbReference type="OrthoDB" id="1447810at2"/>
<dbReference type="STRING" id="363331.RM51_03920"/>
<reference evidence="2 3" key="1">
    <citation type="submission" date="2014-12" db="EMBL/GenBank/DDBJ databases">
        <title>Genome sequencing of Chryseobacterium taiwanense TPW19.</title>
        <authorList>
            <person name="Tan P.W."/>
            <person name="Chan K.-G."/>
        </authorList>
    </citation>
    <scope>NUCLEOTIDE SEQUENCE [LARGE SCALE GENOMIC DNA]</scope>
    <source>
        <strain evidence="2 3">TPW19</strain>
    </source>
</reference>
<evidence type="ECO:0000313" key="2">
    <source>
        <dbReference type="EMBL" id="KIC63890.1"/>
    </source>
</evidence>
<feature type="transmembrane region" description="Helical" evidence="1">
    <location>
        <begin position="53"/>
        <end position="72"/>
    </location>
</feature>
<feature type="transmembrane region" description="Helical" evidence="1">
    <location>
        <begin position="12"/>
        <end position="33"/>
    </location>
</feature>
<keyword evidence="1" id="KW-1133">Transmembrane helix</keyword>
<dbReference type="EMBL" id="JWTA01000004">
    <property type="protein sequence ID" value="KIC63890.1"/>
    <property type="molecule type" value="Genomic_DNA"/>
</dbReference>
<evidence type="ECO:0000256" key="1">
    <source>
        <dbReference type="SAM" id="Phobius"/>
    </source>
</evidence>
<organism evidence="2 3">
    <name type="scientific">Chryseobacterium taiwanense</name>
    <dbReference type="NCBI Taxonomy" id="363331"/>
    <lineage>
        <taxon>Bacteria</taxon>
        <taxon>Pseudomonadati</taxon>
        <taxon>Bacteroidota</taxon>
        <taxon>Flavobacteriia</taxon>
        <taxon>Flavobacteriales</taxon>
        <taxon>Weeksellaceae</taxon>
        <taxon>Chryseobacterium group</taxon>
        <taxon>Chryseobacterium</taxon>
    </lineage>
</organism>
<dbReference type="Proteomes" id="UP000031167">
    <property type="component" value="Unassembled WGS sequence"/>
</dbReference>
<keyword evidence="1" id="KW-0812">Transmembrane</keyword>
<comment type="caution">
    <text evidence="2">The sequence shown here is derived from an EMBL/GenBank/DDBJ whole genome shotgun (WGS) entry which is preliminary data.</text>
</comment>
<feature type="transmembrane region" description="Helical" evidence="1">
    <location>
        <begin position="84"/>
        <end position="108"/>
    </location>
</feature>
<gene>
    <name evidence="2" type="ORF">RM51_03920</name>
</gene>
<protein>
    <submittedName>
        <fullName evidence="2">Uncharacterized protein</fullName>
    </submittedName>
</protein>
<accession>A0A0B4DHH4</accession>
<dbReference type="AlphaFoldDB" id="A0A0B4DHH4"/>
<name>A0A0B4DHH4_9FLAO</name>
<dbReference type="RefSeq" id="WP_039365400.1">
    <property type="nucleotide sequence ID" value="NZ_JWTA01000004.1"/>
</dbReference>
<keyword evidence="3" id="KW-1185">Reference proteome</keyword>
<evidence type="ECO:0000313" key="3">
    <source>
        <dbReference type="Proteomes" id="UP000031167"/>
    </source>
</evidence>
<proteinExistence type="predicted"/>
<sequence length="114" mass="13808">MNFGSQNFEKKRLYYGILNLIFFILILITPEYREYFGVIKGYAPYEFGFNIEFFFPCMFILLIITIVIFWKTIEENKKYQNKTFFILTIAVTAPILILWIFFGVKIIFEIFNEY</sequence>
<keyword evidence="1" id="KW-0472">Membrane</keyword>